<dbReference type="PANTHER" id="PTHR46383:SF1">
    <property type="entry name" value="ASPARTATE AMINOTRANSFERASE"/>
    <property type="match status" value="1"/>
</dbReference>
<dbReference type="Proteomes" id="UP000007934">
    <property type="component" value="Chromosome"/>
</dbReference>
<evidence type="ECO:0000256" key="6">
    <source>
        <dbReference type="RuleBase" id="RU000481"/>
    </source>
</evidence>
<dbReference type="EMBL" id="FQ670179">
    <property type="protein sequence ID" value="CBY82217.1"/>
    <property type="molecule type" value="Genomic_DNA"/>
</dbReference>
<dbReference type="OrthoDB" id="9803354at2"/>
<reference evidence="8 9" key="1">
    <citation type="journal article" date="2011" name="Genome Biol. Evol.">
        <title>Comparative whole genome sequence analysis of the carcinogenic bacterial model pathogen Helicobacter felis.</title>
        <authorList>
            <person name="Arnold I.C."/>
            <person name="Zigova Z."/>
            <person name="Holden M."/>
            <person name="Lawley T.D."/>
            <person name="Rad R."/>
            <person name="Dougan G."/>
            <person name="Falkow S."/>
            <person name="Bentley S.D."/>
            <person name="Muller A."/>
        </authorList>
    </citation>
    <scope>NUCLEOTIDE SEQUENCE [LARGE SCALE GENOMIC DNA]</scope>
    <source>
        <strain evidence="9">ATCC 49179 / CCUG 28539 / NCTC 12436 / CS1</strain>
    </source>
</reference>
<dbReference type="GO" id="GO:0006520">
    <property type="term" value="P:amino acid metabolic process"/>
    <property type="evidence" value="ECO:0007669"/>
    <property type="project" value="InterPro"/>
</dbReference>
<evidence type="ECO:0000256" key="4">
    <source>
        <dbReference type="ARBA" id="ARBA00022679"/>
    </source>
</evidence>
<sequence length="384" mass="42109">MYSKQITQIQESSTIAITTLAQELKAQGRDILSFSAGEPDFDTPESVKQAAIKAIQAGHSKYTPVKGIPDLLKSVSAKFQQENQLDYAPDEVMLCNGAKQCLFNVFQALLNPEDEVIIPTPCWVTYPELVRYSGAKAVFVPTNAESGFKITPAQLKSALNAQTKIIVLTTPSNPTGMVYSREELEALAQVIATSNAFVLSDEIYEKLVYDGAFYAFGALSGMLERTITINGLSKAFSMTGWRVGFLGTKDKTLLKHMVALQSHSTSNINSIAQYAAVYALSGAVNADVERMRLAFKERRDVAYAGINTVEGLSCLKPQGAFYVWIKIPHSSVEFCQDLLQSQGVALVPGSAFEMEGFVRMSYACSLEQIKKGLARLKEFMEQRA</sequence>
<dbReference type="GO" id="GO:0008483">
    <property type="term" value="F:transaminase activity"/>
    <property type="evidence" value="ECO:0007669"/>
    <property type="project" value="UniProtKB-KW"/>
</dbReference>
<gene>
    <name evidence="8" type="primary">aspB</name>
    <name evidence="8" type="ordered locus">Hfelis_01330</name>
</gene>
<dbReference type="InterPro" id="IPR015424">
    <property type="entry name" value="PyrdxlP-dep_Trfase"/>
</dbReference>
<evidence type="ECO:0000256" key="5">
    <source>
        <dbReference type="ARBA" id="ARBA00022898"/>
    </source>
</evidence>
<dbReference type="Gene3D" id="3.90.1150.10">
    <property type="entry name" value="Aspartate Aminotransferase, domain 1"/>
    <property type="match status" value="1"/>
</dbReference>
<dbReference type="InterPro" id="IPR015422">
    <property type="entry name" value="PyrdxlP-dep_Trfase_small"/>
</dbReference>
<protein>
    <recommendedName>
        <fullName evidence="6">Aminotransferase</fullName>
        <ecNumber evidence="6">2.6.1.-</ecNumber>
    </recommendedName>
</protein>
<feature type="domain" description="Aminotransferase class I/classII large" evidence="7">
    <location>
        <begin position="30"/>
        <end position="376"/>
    </location>
</feature>
<dbReference type="Pfam" id="PF00155">
    <property type="entry name" value="Aminotran_1_2"/>
    <property type="match status" value="1"/>
</dbReference>
<dbReference type="CDD" id="cd00609">
    <property type="entry name" value="AAT_like"/>
    <property type="match status" value="1"/>
</dbReference>
<accession>E7ACI8</accession>
<proteinExistence type="inferred from homology"/>
<dbReference type="PANTHER" id="PTHR46383">
    <property type="entry name" value="ASPARTATE AMINOTRANSFERASE"/>
    <property type="match status" value="1"/>
</dbReference>
<dbReference type="FunFam" id="3.40.640.10:FF:000033">
    <property type="entry name" value="Aspartate aminotransferase"/>
    <property type="match status" value="1"/>
</dbReference>
<organism evidence="8 9">
    <name type="scientific">Helicobacter felis (strain ATCC 49179 / CCUG 28539 / NCTC 12436 / CS1)</name>
    <dbReference type="NCBI Taxonomy" id="936155"/>
    <lineage>
        <taxon>Bacteria</taxon>
        <taxon>Pseudomonadati</taxon>
        <taxon>Campylobacterota</taxon>
        <taxon>Epsilonproteobacteria</taxon>
        <taxon>Campylobacterales</taxon>
        <taxon>Helicobacteraceae</taxon>
        <taxon>Helicobacter</taxon>
    </lineage>
</organism>
<dbReference type="Gene3D" id="3.40.640.10">
    <property type="entry name" value="Type I PLP-dependent aspartate aminotransferase-like (Major domain)"/>
    <property type="match status" value="1"/>
</dbReference>
<evidence type="ECO:0000313" key="8">
    <source>
        <dbReference type="EMBL" id="CBY82217.1"/>
    </source>
</evidence>
<evidence type="ECO:0000313" key="9">
    <source>
        <dbReference type="Proteomes" id="UP000007934"/>
    </source>
</evidence>
<keyword evidence="3 6" id="KW-0032">Aminotransferase</keyword>
<evidence type="ECO:0000256" key="1">
    <source>
        <dbReference type="ARBA" id="ARBA00001933"/>
    </source>
</evidence>
<dbReference type="InterPro" id="IPR015421">
    <property type="entry name" value="PyrdxlP-dep_Trfase_major"/>
</dbReference>
<dbReference type="EC" id="2.6.1.-" evidence="6"/>
<dbReference type="GO" id="GO:0030170">
    <property type="term" value="F:pyridoxal phosphate binding"/>
    <property type="evidence" value="ECO:0007669"/>
    <property type="project" value="InterPro"/>
</dbReference>
<comment type="similarity">
    <text evidence="2 6">Belongs to the class-I pyridoxal-phosphate-dependent aminotransferase family.</text>
</comment>
<dbReference type="SUPFAM" id="SSF53383">
    <property type="entry name" value="PLP-dependent transferases"/>
    <property type="match status" value="1"/>
</dbReference>
<dbReference type="KEGG" id="hfe:HFELIS_01330"/>
<dbReference type="InterPro" id="IPR004838">
    <property type="entry name" value="NHTrfase_class1_PyrdxlP-BS"/>
</dbReference>
<comment type="cofactor">
    <cofactor evidence="1 6">
        <name>pyridoxal 5'-phosphate</name>
        <dbReference type="ChEBI" id="CHEBI:597326"/>
    </cofactor>
</comment>
<keyword evidence="4 6" id="KW-0808">Transferase</keyword>
<dbReference type="AlphaFoldDB" id="E7ACI8"/>
<dbReference type="PROSITE" id="PS00105">
    <property type="entry name" value="AA_TRANSFER_CLASS_1"/>
    <property type="match status" value="1"/>
</dbReference>
<dbReference type="HOGENOM" id="CLU_017584_4_3_7"/>
<evidence type="ECO:0000256" key="2">
    <source>
        <dbReference type="ARBA" id="ARBA00007441"/>
    </source>
</evidence>
<dbReference type="STRING" id="936155.HFELIS_01330"/>
<dbReference type="eggNOG" id="COG0436">
    <property type="taxonomic scope" value="Bacteria"/>
</dbReference>
<name>E7ACI8_HELFC</name>
<keyword evidence="9" id="KW-1185">Reference proteome</keyword>
<dbReference type="InterPro" id="IPR004839">
    <property type="entry name" value="Aminotransferase_I/II_large"/>
</dbReference>
<evidence type="ECO:0000256" key="3">
    <source>
        <dbReference type="ARBA" id="ARBA00022576"/>
    </source>
</evidence>
<dbReference type="InterPro" id="IPR050596">
    <property type="entry name" value="AspAT/PAT-like"/>
</dbReference>
<keyword evidence="5" id="KW-0663">Pyridoxal phosphate</keyword>
<evidence type="ECO:0000259" key="7">
    <source>
        <dbReference type="Pfam" id="PF00155"/>
    </source>
</evidence>